<organism evidence="2 3">
    <name type="scientific">Colletotrichum higginsianum (strain IMI 349063)</name>
    <name type="common">Crucifer anthracnose fungus</name>
    <dbReference type="NCBI Taxonomy" id="759273"/>
    <lineage>
        <taxon>Eukaryota</taxon>
        <taxon>Fungi</taxon>
        <taxon>Dikarya</taxon>
        <taxon>Ascomycota</taxon>
        <taxon>Pezizomycotina</taxon>
        <taxon>Sordariomycetes</taxon>
        <taxon>Hypocreomycetidae</taxon>
        <taxon>Glomerellales</taxon>
        <taxon>Glomerellaceae</taxon>
        <taxon>Colletotrichum</taxon>
        <taxon>Colletotrichum destructivum species complex</taxon>
    </lineage>
</organism>
<protein>
    <submittedName>
        <fullName evidence="2">Uncharacterized protein</fullName>
    </submittedName>
</protein>
<name>H1V5P5_COLHI</name>
<evidence type="ECO:0000313" key="2">
    <source>
        <dbReference type="EMBL" id="CCF35547.1"/>
    </source>
</evidence>
<dbReference type="Proteomes" id="UP000007174">
    <property type="component" value="Unassembled WGS sequence"/>
</dbReference>
<gene>
    <name evidence="2" type="ORF">CH063_07302</name>
</gene>
<feature type="compositionally biased region" description="Low complexity" evidence="1">
    <location>
        <begin position="90"/>
        <end position="114"/>
    </location>
</feature>
<proteinExistence type="predicted"/>
<reference evidence="3" key="1">
    <citation type="journal article" date="2012" name="Nat. Genet.">
        <title>Lifestyle transitions in plant pathogenic Colletotrichum fungi deciphered by genome and transcriptome analyses.</title>
        <authorList>
            <person name="O'Connell R.J."/>
            <person name="Thon M.R."/>
            <person name="Hacquard S."/>
            <person name="Amyotte S.G."/>
            <person name="Kleemann J."/>
            <person name="Torres M.F."/>
            <person name="Damm U."/>
            <person name="Buiate E.A."/>
            <person name="Epstein L."/>
            <person name="Alkan N."/>
            <person name="Altmueller J."/>
            <person name="Alvarado-Balderrama L."/>
            <person name="Bauser C.A."/>
            <person name="Becker C."/>
            <person name="Birren B.W."/>
            <person name="Chen Z."/>
            <person name="Choi J."/>
            <person name="Crouch J.A."/>
            <person name="Duvick J.P."/>
            <person name="Farman M.A."/>
            <person name="Gan P."/>
            <person name="Heiman D."/>
            <person name="Henrissat B."/>
            <person name="Howard R.J."/>
            <person name="Kabbage M."/>
            <person name="Koch C."/>
            <person name="Kracher B."/>
            <person name="Kubo Y."/>
            <person name="Law A.D."/>
            <person name="Lebrun M.-H."/>
            <person name="Lee Y.-H."/>
            <person name="Miyara I."/>
            <person name="Moore N."/>
            <person name="Neumann U."/>
            <person name="Nordstroem K."/>
            <person name="Panaccione D.G."/>
            <person name="Panstruga R."/>
            <person name="Place M."/>
            <person name="Proctor R.H."/>
            <person name="Prusky D."/>
            <person name="Rech G."/>
            <person name="Reinhardt R."/>
            <person name="Rollins J.A."/>
            <person name="Rounsley S."/>
            <person name="Schardl C.L."/>
            <person name="Schwartz D.C."/>
            <person name="Shenoy N."/>
            <person name="Shirasu K."/>
            <person name="Sikhakolli U.R."/>
            <person name="Stueber K."/>
            <person name="Sukno S.A."/>
            <person name="Sweigard J.A."/>
            <person name="Takano Y."/>
            <person name="Takahara H."/>
            <person name="Trail F."/>
            <person name="van der Does H.C."/>
            <person name="Voll L.M."/>
            <person name="Will I."/>
            <person name="Young S."/>
            <person name="Zeng Q."/>
            <person name="Zhang J."/>
            <person name="Zhou S."/>
            <person name="Dickman M.B."/>
            <person name="Schulze-Lefert P."/>
            <person name="Ver Loren van Themaat E."/>
            <person name="Ma L.-J."/>
            <person name="Vaillancourt L.J."/>
        </authorList>
    </citation>
    <scope>NUCLEOTIDE SEQUENCE [LARGE SCALE GENOMIC DNA]</scope>
    <source>
        <strain evidence="3">IMI 349063</strain>
    </source>
</reference>
<feature type="region of interest" description="Disordered" evidence="1">
    <location>
        <begin position="89"/>
        <end position="114"/>
    </location>
</feature>
<dbReference type="HOGENOM" id="CLU_1959427_0_0_1"/>
<sequence>MFGSLTTVTTSSTPPTVTAPQPVIFLVVRRIGGIKRYTVQKRALGGLLKPNNAGINRDSCAAATVFSLMLDELLAQQCVNGVLVGGTLPTGSSTSSSSSTLTSTSSTSTSHTAITTTTSTITTSTSTV</sequence>
<evidence type="ECO:0000313" key="3">
    <source>
        <dbReference type="Proteomes" id="UP000007174"/>
    </source>
</evidence>
<evidence type="ECO:0000256" key="1">
    <source>
        <dbReference type="SAM" id="MobiDB-lite"/>
    </source>
</evidence>
<dbReference type="EMBL" id="CACQ02001582">
    <property type="protein sequence ID" value="CCF35547.1"/>
    <property type="molecule type" value="Genomic_DNA"/>
</dbReference>
<accession>H1V5P5</accession>
<dbReference type="AlphaFoldDB" id="H1V5P5"/>